<sequence>MEEGFTNDVANSALVPVSHTTVITRSPWANRATIKTTHGKENRNRSLGSISSLFDKRTHSQFNALN</sequence>
<keyword evidence="3" id="KW-1185">Reference proteome</keyword>
<evidence type="ECO:0000256" key="1">
    <source>
        <dbReference type="SAM" id="MobiDB-lite"/>
    </source>
</evidence>
<dbReference type="KEGG" id="dpl:KGM_200136"/>
<dbReference type="EMBL" id="AGBW02009252">
    <property type="protein sequence ID" value="OWR51250.1"/>
    <property type="molecule type" value="Genomic_DNA"/>
</dbReference>
<dbReference type="InParanoid" id="A0A212FBY9"/>
<dbReference type="AlphaFoldDB" id="A0A212FBY9"/>
<feature type="region of interest" description="Disordered" evidence="1">
    <location>
        <begin position="33"/>
        <end position="52"/>
    </location>
</feature>
<comment type="caution">
    <text evidence="2">The sequence shown here is derived from an EMBL/GenBank/DDBJ whole genome shotgun (WGS) entry which is preliminary data.</text>
</comment>
<reference evidence="2 3" key="1">
    <citation type="journal article" date="2011" name="Cell">
        <title>The monarch butterfly genome yields insights into long-distance migration.</title>
        <authorList>
            <person name="Zhan S."/>
            <person name="Merlin C."/>
            <person name="Boore J.L."/>
            <person name="Reppert S.M."/>
        </authorList>
    </citation>
    <scope>NUCLEOTIDE SEQUENCE [LARGE SCALE GENOMIC DNA]</scope>
    <source>
        <strain evidence="2">F-2</strain>
    </source>
</reference>
<evidence type="ECO:0000313" key="2">
    <source>
        <dbReference type="EMBL" id="OWR51250.1"/>
    </source>
</evidence>
<evidence type="ECO:0000313" key="3">
    <source>
        <dbReference type="Proteomes" id="UP000007151"/>
    </source>
</evidence>
<dbReference type="Proteomes" id="UP000007151">
    <property type="component" value="Unassembled WGS sequence"/>
</dbReference>
<accession>A0A212FBY9</accession>
<gene>
    <name evidence="2" type="ORF">KGM_200136</name>
</gene>
<organism evidence="2 3">
    <name type="scientific">Danaus plexippus plexippus</name>
    <dbReference type="NCBI Taxonomy" id="278856"/>
    <lineage>
        <taxon>Eukaryota</taxon>
        <taxon>Metazoa</taxon>
        <taxon>Ecdysozoa</taxon>
        <taxon>Arthropoda</taxon>
        <taxon>Hexapoda</taxon>
        <taxon>Insecta</taxon>
        <taxon>Pterygota</taxon>
        <taxon>Neoptera</taxon>
        <taxon>Endopterygota</taxon>
        <taxon>Lepidoptera</taxon>
        <taxon>Glossata</taxon>
        <taxon>Ditrysia</taxon>
        <taxon>Papilionoidea</taxon>
        <taxon>Nymphalidae</taxon>
        <taxon>Danainae</taxon>
        <taxon>Danaini</taxon>
        <taxon>Danaina</taxon>
        <taxon>Danaus</taxon>
        <taxon>Danaus</taxon>
    </lineage>
</organism>
<name>A0A212FBY9_DANPL</name>
<proteinExistence type="predicted"/>
<protein>
    <submittedName>
        <fullName evidence="2">Uncharacterized protein</fullName>
    </submittedName>
</protein>